<accession>A0A8S5U4E8</accession>
<name>A0A8S5U4E8_9CAUD</name>
<proteinExistence type="predicted"/>
<evidence type="ECO:0000313" key="1">
    <source>
        <dbReference type="EMBL" id="DAF89327.1"/>
    </source>
</evidence>
<dbReference type="EMBL" id="BK016007">
    <property type="protein sequence ID" value="DAF89327.1"/>
    <property type="molecule type" value="Genomic_DNA"/>
</dbReference>
<organism evidence="1">
    <name type="scientific">Podoviridae sp. ctIyI17</name>
    <dbReference type="NCBI Taxonomy" id="2825241"/>
    <lineage>
        <taxon>Viruses</taxon>
        <taxon>Duplodnaviria</taxon>
        <taxon>Heunggongvirae</taxon>
        <taxon>Uroviricota</taxon>
        <taxon>Caudoviricetes</taxon>
    </lineage>
</organism>
<reference evidence="1" key="1">
    <citation type="journal article" date="2021" name="Proc. Natl. Acad. Sci. U.S.A.">
        <title>A Catalog of Tens of Thousands of Viruses from Human Metagenomes Reveals Hidden Associations with Chronic Diseases.</title>
        <authorList>
            <person name="Tisza M.J."/>
            <person name="Buck C.B."/>
        </authorList>
    </citation>
    <scope>NUCLEOTIDE SEQUENCE</scope>
    <source>
        <strain evidence="1">CtIyI17</strain>
    </source>
</reference>
<sequence length="29" mass="3390">MTEFDAHKWALTYIIVYGNDDFYGCILSC</sequence>
<protein>
    <submittedName>
        <fullName evidence="1">Uncharacterized protein</fullName>
    </submittedName>
</protein>